<dbReference type="GO" id="GO:0000107">
    <property type="term" value="F:imidazoleglycerol-phosphate synthase activity"/>
    <property type="evidence" value="ECO:0007669"/>
    <property type="project" value="TreeGrafter"/>
</dbReference>
<dbReference type="InterPro" id="IPR029062">
    <property type="entry name" value="Class_I_gatase-like"/>
</dbReference>
<dbReference type="GO" id="GO:0009236">
    <property type="term" value="P:cobalamin biosynthetic process"/>
    <property type="evidence" value="ECO:0007669"/>
    <property type="project" value="UniProtKB-KW"/>
</dbReference>
<dbReference type="InterPro" id="IPR010139">
    <property type="entry name" value="Imidazole-glycPsynth_HisH"/>
</dbReference>
<comment type="caution">
    <text evidence="5">The sequence shown here is derived from an EMBL/GenBank/DDBJ whole genome shotgun (WGS) entry which is preliminary data.</text>
</comment>
<evidence type="ECO:0000259" key="4">
    <source>
        <dbReference type="Pfam" id="PF07685"/>
    </source>
</evidence>
<dbReference type="NCBIfam" id="NF010608">
    <property type="entry name" value="PRK14004.1"/>
    <property type="match status" value="1"/>
</dbReference>
<evidence type="ECO:0000256" key="3">
    <source>
        <dbReference type="ARBA" id="ARBA00022962"/>
    </source>
</evidence>
<dbReference type="Pfam" id="PF07685">
    <property type="entry name" value="GATase_3"/>
    <property type="match status" value="1"/>
</dbReference>
<keyword evidence="3 5" id="KW-0315">Glutamine amidotransferase</keyword>
<dbReference type="Proteomes" id="UP000012101">
    <property type="component" value="Unassembled WGS sequence"/>
</dbReference>
<dbReference type="AlphaFoldDB" id="M6FTH8"/>
<organism evidence="5 6">
    <name type="scientific">Leptospira weilii str. 2006001855</name>
    <dbReference type="NCBI Taxonomy" id="996804"/>
    <lineage>
        <taxon>Bacteria</taxon>
        <taxon>Pseudomonadati</taxon>
        <taxon>Spirochaetota</taxon>
        <taxon>Spirochaetia</taxon>
        <taxon>Leptospirales</taxon>
        <taxon>Leptospiraceae</taxon>
        <taxon>Leptospira</taxon>
    </lineage>
</organism>
<feature type="domain" description="CobB/CobQ-like glutamine amidotransferase" evidence="4">
    <location>
        <begin position="25"/>
        <end position="112"/>
    </location>
</feature>
<evidence type="ECO:0000256" key="1">
    <source>
        <dbReference type="ARBA" id="ARBA00004953"/>
    </source>
</evidence>
<evidence type="ECO:0000256" key="2">
    <source>
        <dbReference type="ARBA" id="ARBA00022573"/>
    </source>
</evidence>
<sequence length="220" mass="25582">MIAILDYGMGNIHSCIKAVSLYTKDFVYTKNRETIENSKALILPGDGHFDKAMENLSSTGLRETIDKHVNSGKPLFGICIGFQILFESSEEIAQDTKKERIEGLGYIKGKVKKFQGKDFKVPHIGWNRLQIRRKDKSILLKGISDQSFFISSIPTDRRVQKEMRLPDFAITTKRNFRRSWRKIIFLELSSIPKNLILMDLNFWRISFVSYDYHSGHRFIR</sequence>
<reference evidence="5 6" key="1">
    <citation type="submission" date="2013-01" db="EMBL/GenBank/DDBJ databases">
        <authorList>
            <person name="Harkins D.M."/>
            <person name="Durkin A.S."/>
            <person name="Brinkac L.M."/>
            <person name="Haft D.H."/>
            <person name="Selengut J.D."/>
            <person name="Sanka R."/>
            <person name="DePew J."/>
            <person name="Purushe J."/>
            <person name="Hospenthal D.R."/>
            <person name="Murray C.K."/>
            <person name="Pimentel G."/>
            <person name="Wasfy M."/>
            <person name="Vinetz J.M."/>
            <person name="Sutton G.G."/>
            <person name="Nierman W.C."/>
            <person name="Fouts D.E."/>
        </authorList>
    </citation>
    <scope>NUCLEOTIDE SEQUENCE [LARGE SCALE GENOMIC DNA]</scope>
    <source>
        <strain evidence="5 6">2006001855</strain>
    </source>
</reference>
<dbReference type="Gene3D" id="3.40.50.880">
    <property type="match status" value="1"/>
</dbReference>
<dbReference type="EMBL" id="AFJM02000009">
    <property type="protein sequence ID" value="EMM74507.1"/>
    <property type="molecule type" value="Genomic_DNA"/>
</dbReference>
<evidence type="ECO:0000313" key="6">
    <source>
        <dbReference type="Proteomes" id="UP000012101"/>
    </source>
</evidence>
<comment type="pathway">
    <text evidence="1">Cofactor biosynthesis; adenosylcobalamin biosynthesis.</text>
</comment>
<dbReference type="SUPFAM" id="SSF52317">
    <property type="entry name" value="Class I glutamine amidotransferase-like"/>
    <property type="match status" value="1"/>
</dbReference>
<gene>
    <name evidence="5" type="ORF">LEP1GSC038_4566</name>
</gene>
<dbReference type="PROSITE" id="PS51273">
    <property type="entry name" value="GATASE_TYPE_1"/>
    <property type="match status" value="1"/>
</dbReference>
<name>M6FTH8_9LEPT</name>
<protein>
    <submittedName>
        <fullName evidence="5">Putative imidazole glycerol phosphate synthase, glutamine amidotransferase subunit</fullName>
    </submittedName>
</protein>
<accession>M6FTH8</accession>
<dbReference type="PANTHER" id="PTHR42701:SF1">
    <property type="entry name" value="IMIDAZOLE GLYCEROL PHOSPHATE SYNTHASE SUBUNIT HISH"/>
    <property type="match status" value="1"/>
</dbReference>
<evidence type="ECO:0000313" key="5">
    <source>
        <dbReference type="EMBL" id="EMM74507.1"/>
    </source>
</evidence>
<dbReference type="PANTHER" id="PTHR42701">
    <property type="entry name" value="IMIDAZOLE GLYCEROL PHOSPHATE SYNTHASE SUBUNIT HISH"/>
    <property type="match status" value="1"/>
</dbReference>
<dbReference type="GO" id="GO:0000105">
    <property type="term" value="P:L-histidine biosynthetic process"/>
    <property type="evidence" value="ECO:0007669"/>
    <property type="project" value="InterPro"/>
</dbReference>
<keyword evidence="2" id="KW-0169">Cobalamin biosynthesis</keyword>
<dbReference type="InterPro" id="IPR011698">
    <property type="entry name" value="GATase_3"/>
</dbReference>
<proteinExistence type="predicted"/>
<keyword evidence="5" id="KW-0808">Transferase</keyword>
<dbReference type="NCBIfam" id="TIGR01855">
    <property type="entry name" value="IMP_synth_hisH"/>
    <property type="match status" value="1"/>
</dbReference>